<dbReference type="SUPFAM" id="SSF103473">
    <property type="entry name" value="MFS general substrate transporter"/>
    <property type="match status" value="1"/>
</dbReference>
<feature type="transmembrane region" description="Helical" evidence="4">
    <location>
        <begin position="256"/>
        <end position="274"/>
    </location>
</feature>
<dbReference type="InterPro" id="IPR011701">
    <property type="entry name" value="MFS"/>
</dbReference>
<evidence type="ECO:0000313" key="7">
    <source>
        <dbReference type="Proteomes" id="UP000320404"/>
    </source>
</evidence>
<dbReference type="CDD" id="cd17355">
    <property type="entry name" value="MFS_YcxA_like"/>
    <property type="match status" value="1"/>
</dbReference>
<comment type="caution">
    <text evidence="6">The sequence shown here is derived from an EMBL/GenBank/DDBJ whole genome shotgun (WGS) entry which is preliminary data.</text>
</comment>
<feature type="domain" description="Major facilitator superfamily (MFS) profile" evidence="5">
    <location>
        <begin position="13"/>
        <end position="401"/>
    </location>
</feature>
<dbReference type="Gene3D" id="1.20.1250.20">
    <property type="entry name" value="MFS general substrate transporter like domains"/>
    <property type="match status" value="2"/>
</dbReference>
<gene>
    <name evidence="6" type="ORF">EVA69_04485</name>
</gene>
<sequence>MSSAKANVRPYQFVLVSACLLLILSFGYRAGFGLFMVPMTEARGWGRDVLAMALAIQNLSWGICAILAGALADKYGNLRVLLSGVFLYAIGMMGMSISATEVHIISTAGLLVGAGVAGTSFGIVLPSIARAVPEEKRAWAMGIGTAAGSFGQFLVVPIIQTVVDSVGWMSSLQYLGLSAFLMAIFCIPLAKYGGASEAQSGEAQAPVSITEIARRACAVRSYQLLIFGFFVCGFHVAFITVHMPGYVIDLGFDPQVGAWSISLIGLCNVIGAYYSGVLSGKRSMRALLTCIYLGRVLAISLFLVMPVTLTSIMIFSAGMGFLWLATVPPTSGLVALFFGTRYMSFLYGIVFLSHQLGSFSGVWLGGWMYEQYGNYDGIWYAGILLGVAAAILHWPIKEEDYSGQLATAKAA</sequence>
<dbReference type="AlphaFoldDB" id="A0A520RYN3"/>
<dbReference type="InterPro" id="IPR036259">
    <property type="entry name" value="MFS_trans_sf"/>
</dbReference>
<evidence type="ECO:0000256" key="3">
    <source>
        <dbReference type="ARBA" id="ARBA00023136"/>
    </source>
</evidence>
<keyword evidence="3 4" id="KW-0472">Membrane</keyword>
<reference evidence="6 7" key="1">
    <citation type="submission" date="2019-02" db="EMBL/GenBank/DDBJ databases">
        <title>Prokaryotic population dynamics and viral predation in marine succession experiment using metagenomics: the confinement effect.</title>
        <authorList>
            <person name="Haro-Moreno J.M."/>
            <person name="Rodriguez-Valera F."/>
            <person name="Lopez-Perez M."/>
        </authorList>
    </citation>
    <scope>NUCLEOTIDE SEQUENCE [LARGE SCALE GENOMIC DNA]</scope>
    <source>
        <strain evidence="6">MED-G158</strain>
    </source>
</reference>
<feature type="transmembrane region" description="Helical" evidence="4">
    <location>
        <begin position="138"/>
        <end position="159"/>
    </location>
</feature>
<feature type="transmembrane region" description="Helical" evidence="4">
    <location>
        <begin position="312"/>
        <end position="338"/>
    </location>
</feature>
<feature type="transmembrane region" description="Helical" evidence="4">
    <location>
        <begin position="78"/>
        <end position="98"/>
    </location>
</feature>
<evidence type="ECO:0000256" key="2">
    <source>
        <dbReference type="ARBA" id="ARBA00022989"/>
    </source>
</evidence>
<evidence type="ECO:0000256" key="1">
    <source>
        <dbReference type="ARBA" id="ARBA00022692"/>
    </source>
</evidence>
<protein>
    <submittedName>
        <fullName evidence="6">MFS transporter</fullName>
    </submittedName>
</protein>
<dbReference type="PROSITE" id="PS50850">
    <property type="entry name" value="MFS"/>
    <property type="match status" value="1"/>
</dbReference>
<feature type="transmembrane region" description="Helical" evidence="4">
    <location>
        <begin position="224"/>
        <end position="244"/>
    </location>
</feature>
<evidence type="ECO:0000313" key="6">
    <source>
        <dbReference type="EMBL" id="RZO75297.1"/>
    </source>
</evidence>
<feature type="transmembrane region" description="Helical" evidence="4">
    <location>
        <begin position="345"/>
        <end position="365"/>
    </location>
</feature>
<dbReference type="Proteomes" id="UP000320404">
    <property type="component" value="Unassembled WGS sequence"/>
</dbReference>
<name>A0A520RYN3_9GAMM</name>
<keyword evidence="2 4" id="KW-1133">Transmembrane helix</keyword>
<dbReference type="PANTHER" id="PTHR11360">
    <property type="entry name" value="MONOCARBOXYLATE TRANSPORTER"/>
    <property type="match status" value="1"/>
</dbReference>
<dbReference type="Pfam" id="PF07690">
    <property type="entry name" value="MFS_1"/>
    <property type="match status" value="1"/>
</dbReference>
<proteinExistence type="predicted"/>
<feature type="transmembrane region" description="Helical" evidence="4">
    <location>
        <begin position="49"/>
        <end position="71"/>
    </location>
</feature>
<dbReference type="GO" id="GO:0022857">
    <property type="term" value="F:transmembrane transporter activity"/>
    <property type="evidence" value="ECO:0007669"/>
    <property type="project" value="InterPro"/>
</dbReference>
<dbReference type="InterPro" id="IPR020846">
    <property type="entry name" value="MFS_dom"/>
</dbReference>
<keyword evidence="1 4" id="KW-0812">Transmembrane</keyword>
<accession>A0A520RYN3</accession>
<evidence type="ECO:0000256" key="4">
    <source>
        <dbReference type="SAM" id="Phobius"/>
    </source>
</evidence>
<feature type="transmembrane region" description="Helical" evidence="4">
    <location>
        <begin position="377"/>
        <end position="396"/>
    </location>
</feature>
<feature type="transmembrane region" description="Helical" evidence="4">
    <location>
        <begin position="286"/>
        <end position="306"/>
    </location>
</feature>
<dbReference type="InterPro" id="IPR050327">
    <property type="entry name" value="Proton-linked_MCT"/>
</dbReference>
<evidence type="ECO:0000259" key="5">
    <source>
        <dbReference type="PROSITE" id="PS50850"/>
    </source>
</evidence>
<feature type="transmembrane region" description="Helical" evidence="4">
    <location>
        <begin position="171"/>
        <end position="190"/>
    </location>
</feature>
<feature type="transmembrane region" description="Helical" evidence="4">
    <location>
        <begin position="104"/>
        <end position="126"/>
    </location>
</feature>
<dbReference type="PANTHER" id="PTHR11360:SF284">
    <property type="entry name" value="EG:103B4.3 PROTEIN-RELATED"/>
    <property type="match status" value="1"/>
</dbReference>
<dbReference type="EMBL" id="SHAH01000061">
    <property type="protein sequence ID" value="RZO75297.1"/>
    <property type="molecule type" value="Genomic_DNA"/>
</dbReference>
<organism evidence="6 7">
    <name type="scientific">OM182 bacterium</name>
    <dbReference type="NCBI Taxonomy" id="2510334"/>
    <lineage>
        <taxon>Bacteria</taxon>
        <taxon>Pseudomonadati</taxon>
        <taxon>Pseudomonadota</taxon>
        <taxon>Gammaproteobacteria</taxon>
        <taxon>OMG group</taxon>
        <taxon>OM182 clade</taxon>
    </lineage>
</organism>